<feature type="region of interest" description="Disordered" evidence="1">
    <location>
        <begin position="27"/>
        <end position="47"/>
    </location>
</feature>
<evidence type="ECO:0000313" key="2">
    <source>
        <dbReference type="EMBL" id="MPN05740.1"/>
    </source>
</evidence>
<accession>A0A645EWC5</accession>
<evidence type="ECO:0000256" key="1">
    <source>
        <dbReference type="SAM" id="MobiDB-lite"/>
    </source>
</evidence>
<protein>
    <submittedName>
        <fullName evidence="2">Uncharacterized protein</fullName>
    </submittedName>
</protein>
<proteinExistence type="predicted"/>
<dbReference type="AlphaFoldDB" id="A0A645EWC5"/>
<gene>
    <name evidence="2" type="ORF">SDC9_152993</name>
</gene>
<organism evidence="2">
    <name type="scientific">bioreactor metagenome</name>
    <dbReference type="NCBI Taxonomy" id="1076179"/>
    <lineage>
        <taxon>unclassified sequences</taxon>
        <taxon>metagenomes</taxon>
        <taxon>ecological metagenomes</taxon>
    </lineage>
</organism>
<dbReference type="EMBL" id="VSSQ01051647">
    <property type="protein sequence ID" value="MPN05740.1"/>
    <property type="molecule type" value="Genomic_DNA"/>
</dbReference>
<comment type="caution">
    <text evidence="2">The sequence shown here is derived from an EMBL/GenBank/DDBJ whole genome shotgun (WGS) entry which is preliminary data.</text>
</comment>
<reference evidence="2" key="1">
    <citation type="submission" date="2019-08" db="EMBL/GenBank/DDBJ databases">
        <authorList>
            <person name="Kucharzyk K."/>
            <person name="Murdoch R.W."/>
            <person name="Higgins S."/>
            <person name="Loffler F."/>
        </authorList>
    </citation>
    <scope>NUCLEOTIDE SEQUENCE</scope>
</reference>
<sequence>MILFLGGAIESTNNTNKKSNAYYEKKKQGNYSTTSGKRVSGGKLPKRMTRGPLVFYYDGSNPRQTGTRGGREVIETNGNLQVFYTKSRDIENIDFVANSVDFYQK</sequence>
<name>A0A645EWC5_9ZZZZ</name>